<evidence type="ECO:0000256" key="9">
    <source>
        <dbReference type="ARBA" id="ARBA00022824"/>
    </source>
</evidence>
<evidence type="ECO:0000256" key="12">
    <source>
        <dbReference type="ARBA" id="ARBA00023136"/>
    </source>
</evidence>
<keyword evidence="18" id="KW-1185">Reference proteome</keyword>
<evidence type="ECO:0000256" key="7">
    <source>
        <dbReference type="ARBA" id="ARBA00022691"/>
    </source>
</evidence>
<feature type="transmembrane region" description="Helical" evidence="16">
    <location>
        <begin position="483"/>
        <end position="501"/>
    </location>
</feature>
<dbReference type="GO" id="GO:0006656">
    <property type="term" value="P:phosphatidylcholine biosynthetic process"/>
    <property type="evidence" value="ECO:0007669"/>
    <property type="project" value="InterPro"/>
</dbReference>
<keyword evidence="7" id="KW-0949">S-adenosyl-L-methionine</keyword>
<evidence type="ECO:0000256" key="8">
    <source>
        <dbReference type="ARBA" id="ARBA00022692"/>
    </source>
</evidence>
<reference evidence="17" key="1">
    <citation type="submission" date="2023-08" db="EMBL/GenBank/DDBJ databases">
        <authorList>
            <person name="Chen Y."/>
            <person name="Shah S."/>
            <person name="Dougan E. K."/>
            <person name="Thang M."/>
            <person name="Chan C."/>
        </authorList>
    </citation>
    <scope>NUCLEOTIDE SEQUENCE</scope>
</reference>
<organism evidence="17 18">
    <name type="scientific">Effrenium voratum</name>
    <dbReference type="NCBI Taxonomy" id="2562239"/>
    <lineage>
        <taxon>Eukaryota</taxon>
        <taxon>Sar</taxon>
        <taxon>Alveolata</taxon>
        <taxon>Dinophyceae</taxon>
        <taxon>Suessiales</taxon>
        <taxon>Symbiodiniaceae</taxon>
        <taxon>Effrenium</taxon>
    </lineage>
</organism>
<keyword evidence="12 16" id="KW-0472">Membrane</keyword>
<keyword evidence="9" id="KW-0256">Endoplasmic reticulum</keyword>
<dbReference type="GO" id="GO:0032259">
    <property type="term" value="P:methylation"/>
    <property type="evidence" value="ECO:0007669"/>
    <property type="project" value="UniProtKB-KW"/>
</dbReference>
<evidence type="ECO:0000313" key="18">
    <source>
        <dbReference type="Proteomes" id="UP001178507"/>
    </source>
</evidence>
<gene>
    <name evidence="17" type="ORF">EVOR1521_LOCUS4985</name>
</gene>
<feature type="transmembrane region" description="Helical" evidence="16">
    <location>
        <begin position="449"/>
        <end position="471"/>
    </location>
</feature>
<evidence type="ECO:0000256" key="16">
    <source>
        <dbReference type="SAM" id="Phobius"/>
    </source>
</evidence>
<dbReference type="EMBL" id="CAUJNA010000339">
    <property type="protein sequence ID" value="CAJ1375779.1"/>
    <property type="molecule type" value="Genomic_DNA"/>
</dbReference>
<dbReference type="AlphaFoldDB" id="A0AA36MKG5"/>
<dbReference type="PANTHER" id="PTHR15458">
    <property type="entry name" value="PHOSPHATIDYLETHANOLAMINE N-METHYLTRANSFERASE"/>
    <property type="match status" value="1"/>
</dbReference>
<evidence type="ECO:0000256" key="13">
    <source>
        <dbReference type="ARBA" id="ARBA00023209"/>
    </source>
</evidence>
<evidence type="ECO:0000313" key="17">
    <source>
        <dbReference type="EMBL" id="CAJ1375779.1"/>
    </source>
</evidence>
<dbReference type="InterPro" id="IPR024960">
    <property type="entry name" value="PEMT/MFAP"/>
</dbReference>
<keyword evidence="14" id="KW-1208">Phospholipid metabolism</keyword>
<keyword evidence="6" id="KW-0808">Transferase</keyword>
<evidence type="ECO:0000256" key="2">
    <source>
        <dbReference type="ARBA" id="ARBA00004969"/>
    </source>
</evidence>
<evidence type="ECO:0000256" key="5">
    <source>
        <dbReference type="ARBA" id="ARBA00022603"/>
    </source>
</evidence>
<evidence type="ECO:0000256" key="14">
    <source>
        <dbReference type="ARBA" id="ARBA00023264"/>
    </source>
</evidence>
<dbReference type="Pfam" id="PF04191">
    <property type="entry name" value="PEMT"/>
    <property type="match status" value="1"/>
</dbReference>
<evidence type="ECO:0000256" key="15">
    <source>
        <dbReference type="ARBA" id="ARBA00034137"/>
    </source>
</evidence>
<comment type="caution">
    <text evidence="17">The sequence shown here is derived from an EMBL/GenBank/DDBJ whole genome shotgun (WGS) entry which is preliminary data.</text>
</comment>
<protein>
    <recommendedName>
        <fullName evidence="15">phosphatidyl-N-methylethanolamine N-methyltransferase</fullName>
        <ecNumber evidence="15">2.1.1.71</ecNumber>
    </recommendedName>
</protein>
<evidence type="ECO:0000256" key="3">
    <source>
        <dbReference type="ARBA" id="ARBA00005189"/>
    </source>
</evidence>
<dbReference type="PANTHER" id="PTHR15458:SF5">
    <property type="entry name" value="PHOSPHATIDYLETHANOLAMINE N-METHYLTRANSFERASE"/>
    <property type="match status" value="1"/>
</dbReference>
<sequence>MALEILISGAACLPAALRARHLDLMDQFGSTECLQTPSLWICLLGVSTNYFMHGFIWNYPTRFTSLCQKQPLKSLGSHPVDVFASLEVVAKVVQGFSVLALLGPSGRQGAWAAASTAPAWCWAAFAALVAAGQALNVATYNAIGNAGVYYGFKLGRTVPWCHGFPFNTGLRHPQYLGVVLTLYGALPLLMSKELLQLGLPQLVLTWGSMYGVMSAMEQAKLWPCRSEMRLILDQARSAFNAFTRRARSALSQPDESLTVPLSRPVDGAQTDVEMHDRLSLWARQAQQNFTQGLQQARTIDWSEQVHGVRESVTSGFQKVSSSASAAGASFSDHVSQGMERAKTVDWSAHAEAVKTGASRSLQSVASTASSSASSLQERLSESNVLQNAREGAVGALSVASERVSGAASLAMDPCRLWRFISIFACGLAMVLFSLNFLPTLLIAPATFSLLFTSGSMVMLGAFVYLSGWRAFLEQISQFIRRSYIFTAIFAVVQLVSLLYYMCSHFPGGTSTLNLLGRMGSRSARSLVLG</sequence>
<dbReference type="GO" id="GO:0000773">
    <property type="term" value="F:phosphatidyl-N-methylethanolamine N-methyltransferase activity"/>
    <property type="evidence" value="ECO:0007669"/>
    <property type="project" value="UniProtKB-EC"/>
</dbReference>
<evidence type="ECO:0000256" key="4">
    <source>
        <dbReference type="ARBA" id="ARBA00022516"/>
    </source>
</evidence>
<keyword evidence="4" id="KW-0444">Lipid biosynthesis</keyword>
<dbReference type="Proteomes" id="UP001178507">
    <property type="component" value="Unassembled WGS sequence"/>
</dbReference>
<name>A0AA36MKG5_9DINO</name>
<comment type="pathway">
    <text evidence="2">Phospholipid metabolism; phosphatidylcholine biosynthesis.</text>
</comment>
<comment type="pathway">
    <text evidence="3">Lipid metabolism.</text>
</comment>
<evidence type="ECO:0000256" key="11">
    <source>
        <dbReference type="ARBA" id="ARBA00023098"/>
    </source>
</evidence>
<keyword evidence="10 16" id="KW-1133">Transmembrane helix</keyword>
<keyword evidence="5" id="KW-0489">Methyltransferase</keyword>
<proteinExistence type="predicted"/>
<evidence type="ECO:0000256" key="10">
    <source>
        <dbReference type="ARBA" id="ARBA00022989"/>
    </source>
</evidence>
<evidence type="ECO:0000256" key="6">
    <source>
        <dbReference type="ARBA" id="ARBA00022679"/>
    </source>
</evidence>
<dbReference type="InterPro" id="IPR007318">
    <property type="entry name" value="Phopholipid_MeTrfase"/>
</dbReference>
<keyword evidence="13" id="KW-0594">Phospholipid biosynthesis</keyword>
<accession>A0AA36MKG5</accession>
<feature type="transmembrane region" description="Helical" evidence="16">
    <location>
        <begin position="416"/>
        <end position="437"/>
    </location>
</feature>
<evidence type="ECO:0000256" key="1">
    <source>
        <dbReference type="ARBA" id="ARBA00004477"/>
    </source>
</evidence>
<dbReference type="EC" id="2.1.1.71" evidence="15"/>
<keyword evidence="11" id="KW-0443">Lipid metabolism</keyword>
<keyword evidence="8 16" id="KW-0812">Transmembrane</keyword>
<comment type="subcellular location">
    <subcellularLocation>
        <location evidence="1">Endoplasmic reticulum membrane</location>
        <topology evidence="1">Multi-pass membrane protein</topology>
    </subcellularLocation>
</comment>
<dbReference type="GO" id="GO:0005789">
    <property type="term" value="C:endoplasmic reticulum membrane"/>
    <property type="evidence" value="ECO:0007669"/>
    <property type="project" value="UniProtKB-SubCell"/>
</dbReference>